<keyword evidence="3" id="KW-1185">Reference proteome</keyword>
<dbReference type="Proteomes" id="UP000266673">
    <property type="component" value="Unassembled WGS sequence"/>
</dbReference>
<feature type="transmembrane region" description="Helical" evidence="1">
    <location>
        <begin position="6"/>
        <end position="23"/>
    </location>
</feature>
<evidence type="ECO:0000256" key="1">
    <source>
        <dbReference type="SAM" id="Phobius"/>
    </source>
</evidence>
<organism evidence="2 3">
    <name type="scientific">Gigaspora rosea</name>
    <dbReference type="NCBI Taxonomy" id="44941"/>
    <lineage>
        <taxon>Eukaryota</taxon>
        <taxon>Fungi</taxon>
        <taxon>Fungi incertae sedis</taxon>
        <taxon>Mucoromycota</taxon>
        <taxon>Glomeromycotina</taxon>
        <taxon>Glomeromycetes</taxon>
        <taxon>Diversisporales</taxon>
        <taxon>Gigasporaceae</taxon>
        <taxon>Gigaspora</taxon>
    </lineage>
</organism>
<evidence type="ECO:0000313" key="2">
    <source>
        <dbReference type="EMBL" id="RIB11310.1"/>
    </source>
</evidence>
<dbReference type="EMBL" id="QKWP01001147">
    <property type="protein sequence ID" value="RIB11310.1"/>
    <property type="molecule type" value="Genomic_DNA"/>
</dbReference>
<keyword evidence="1" id="KW-0472">Membrane</keyword>
<evidence type="ECO:0000313" key="3">
    <source>
        <dbReference type="Proteomes" id="UP000266673"/>
    </source>
</evidence>
<dbReference type="AlphaFoldDB" id="A0A397UM35"/>
<keyword evidence="1" id="KW-1133">Transmembrane helix</keyword>
<feature type="transmembrane region" description="Helical" evidence="1">
    <location>
        <begin position="35"/>
        <end position="58"/>
    </location>
</feature>
<comment type="caution">
    <text evidence="2">The sequence shown here is derived from an EMBL/GenBank/DDBJ whole genome shotgun (WGS) entry which is preliminary data.</text>
</comment>
<protein>
    <submittedName>
        <fullName evidence="2">Uncharacterized protein</fullName>
    </submittedName>
</protein>
<name>A0A397UM35_9GLOM</name>
<proteinExistence type="predicted"/>
<accession>A0A397UM35</accession>
<gene>
    <name evidence="2" type="ORF">C2G38_2103887</name>
</gene>
<reference evidence="2 3" key="1">
    <citation type="submission" date="2018-06" db="EMBL/GenBank/DDBJ databases">
        <title>Comparative genomics reveals the genomic features of Rhizophagus irregularis, R. cerebriforme, R. diaphanum and Gigaspora rosea, and their symbiotic lifestyle signature.</title>
        <authorList>
            <person name="Morin E."/>
            <person name="San Clemente H."/>
            <person name="Chen E.C.H."/>
            <person name="De La Providencia I."/>
            <person name="Hainaut M."/>
            <person name="Kuo A."/>
            <person name="Kohler A."/>
            <person name="Murat C."/>
            <person name="Tang N."/>
            <person name="Roy S."/>
            <person name="Loubradou J."/>
            <person name="Henrissat B."/>
            <person name="Grigoriev I.V."/>
            <person name="Corradi N."/>
            <person name="Roux C."/>
            <person name="Martin F.M."/>
        </authorList>
    </citation>
    <scope>NUCLEOTIDE SEQUENCE [LARGE SCALE GENOMIC DNA]</scope>
    <source>
        <strain evidence="2 3">DAOM 194757</strain>
    </source>
</reference>
<sequence length="66" mass="8210">MKDRIYLVAWFGLSFFFEVEFIYKVTYCKRSTQSYTYKFMQIFFRVIIIILFLLYIPIKCKPENRV</sequence>
<keyword evidence="1" id="KW-0812">Transmembrane</keyword>